<proteinExistence type="predicted"/>
<dbReference type="EMBL" id="QGGB01000009">
    <property type="protein sequence ID" value="PWN05659.1"/>
    <property type="molecule type" value="Genomic_DNA"/>
</dbReference>
<evidence type="ECO:0000313" key="3">
    <source>
        <dbReference type="Proteomes" id="UP000245533"/>
    </source>
</evidence>
<gene>
    <name evidence="2" type="ORF">DDZ15_13795</name>
</gene>
<reference evidence="2 3" key="1">
    <citation type="submission" date="2018-05" db="EMBL/GenBank/DDBJ databases">
        <title>Rhodohalobacter halophilus gen. nov., sp. nov., a moderately halophilic member of the family Balneolaceae.</title>
        <authorList>
            <person name="Liu Z.-W."/>
        </authorList>
    </citation>
    <scope>NUCLEOTIDE SEQUENCE [LARGE SCALE GENOMIC DNA]</scope>
    <source>
        <strain evidence="2 3">8A47</strain>
    </source>
</reference>
<evidence type="ECO:0000313" key="2">
    <source>
        <dbReference type="EMBL" id="PWN05659.1"/>
    </source>
</evidence>
<dbReference type="AlphaFoldDB" id="A0A316TQX6"/>
<sequence>MEMSPFTLRPGPLGTDRAVDMTSAGCYKRAALMVFGKNFTLPAPPMREKPEETNEHRNR</sequence>
<accession>A0A316TQX6</accession>
<comment type="caution">
    <text evidence="2">The sequence shown here is derived from an EMBL/GenBank/DDBJ whole genome shotgun (WGS) entry which is preliminary data.</text>
</comment>
<feature type="compositionally biased region" description="Basic and acidic residues" evidence="1">
    <location>
        <begin position="46"/>
        <end position="59"/>
    </location>
</feature>
<keyword evidence="3" id="KW-1185">Reference proteome</keyword>
<dbReference type="Proteomes" id="UP000245533">
    <property type="component" value="Unassembled WGS sequence"/>
</dbReference>
<evidence type="ECO:0000256" key="1">
    <source>
        <dbReference type="SAM" id="MobiDB-lite"/>
    </source>
</evidence>
<feature type="region of interest" description="Disordered" evidence="1">
    <location>
        <begin position="40"/>
        <end position="59"/>
    </location>
</feature>
<name>A0A316TQX6_9BACT</name>
<organism evidence="2 3">
    <name type="scientific">Rhodohalobacter mucosus</name>
    <dbReference type="NCBI Taxonomy" id="2079485"/>
    <lineage>
        <taxon>Bacteria</taxon>
        <taxon>Pseudomonadati</taxon>
        <taxon>Balneolota</taxon>
        <taxon>Balneolia</taxon>
        <taxon>Balneolales</taxon>
        <taxon>Balneolaceae</taxon>
        <taxon>Rhodohalobacter</taxon>
    </lineage>
</organism>
<protein>
    <submittedName>
        <fullName evidence="2">Uncharacterized protein</fullName>
    </submittedName>
</protein>